<reference evidence="4" key="1">
    <citation type="submission" date="2015-06" db="EMBL/GenBank/DDBJ databases">
        <title>Expansion of signal transduction pathways in fungi by whole-genome duplication.</title>
        <authorList>
            <consortium name="DOE Joint Genome Institute"/>
            <person name="Corrochano L.M."/>
            <person name="Kuo A."/>
            <person name="Marcet-Houben M."/>
            <person name="Polaino S."/>
            <person name="Salamov A."/>
            <person name="Villalobos J.M."/>
            <person name="Alvarez M.I."/>
            <person name="Avalos J."/>
            <person name="Benito E.P."/>
            <person name="Benoit I."/>
            <person name="Burger G."/>
            <person name="Camino L.P."/>
            <person name="Canovas D."/>
            <person name="Cerda-Olmedo E."/>
            <person name="Cheng J.-F."/>
            <person name="Dominguez A."/>
            <person name="Elias M."/>
            <person name="Eslava A.P."/>
            <person name="Glaser F."/>
            <person name="Grimwood J."/>
            <person name="Gutierrez G."/>
            <person name="Heitman J."/>
            <person name="Henrissat B."/>
            <person name="Iturriaga E.A."/>
            <person name="Lang B.F."/>
            <person name="Lavin J.L."/>
            <person name="Lee S."/>
            <person name="Li W."/>
            <person name="Lindquist E."/>
            <person name="Lopez-Garcia S."/>
            <person name="Luque E.M."/>
            <person name="Marcos A.T."/>
            <person name="Martin J."/>
            <person name="McCluskey K."/>
            <person name="Medina H.R."/>
            <person name="Miralles-Duran A."/>
            <person name="Miyazaki A."/>
            <person name="Munoz-Torres E."/>
            <person name="Oguiza J.A."/>
            <person name="Ohm R."/>
            <person name="Olmedo M."/>
            <person name="Orejas M."/>
            <person name="Ortiz-Castellanos L."/>
            <person name="Pisabarro A.G."/>
            <person name="Rodriguez-Romero J."/>
            <person name="Ruiz-Herrera J."/>
            <person name="Ruiz-Vazquez R."/>
            <person name="Sanz C."/>
            <person name="Schackwitz W."/>
            <person name="Schmutz J."/>
            <person name="Shahriari M."/>
            <person name="Shelest E."/>
            <person name="Silva-Franco F."/>
            <person name="Soanes D."/>
            <person name="Syed K."/>
            <person name="Tagua V.G."/>
            <person name="Talbot N.J."/>
            <person name="Thon M."/>
            <person name="De vries R.P."/>
            <person name="Wiebenga A."/>
            <person name="Yadav J.S."/>
            <person name="Braun E.L."/>
            <person name="Baker S."/>
            <person name="Garre V."/>
            <person name="Horwitz B."/>
            <person name="Torres-Martinez S."/>
            <person name="Idnurm A."/>
            <person name="Herrera-Estrella A."/>
            <person name="Gabaldon T."/>
            <person name="Grigoriev I.V."/>
        </authorList>
    </citation>
    <scope>NUCLEOTIDE SEQUENCE [LARGE SCALE GENOMIC DNA]</scope>
    <source>
        <strain evidence="4">NRRL 1555(-)</strain>
    </source>
</reference>
<gene>
    <name evidence="3" type="ORF">PHYBLDRAFT_153502</name>
</gene>
<dbReference type="AlphaFoldDB" id="A0A162ZAD0"/>
<organism evidence="3 4">
    <name type="scientific">Phycomyces blakesleeanus (strain ATCC 8743b / DSM 1359 / FGSC 10004 / NBRC 33097 / NRRL 1555)</name>
    <dbReference type="NCBI Taxonomy" id="763407"/>
    <lineage>
        <taxon>Eukaryota</taxon>
        <taxon>Fungi</taxon>
        <taxon>Fungi incertae sedis</taxon>
        <taxon>Mucoromycota</taxon>
        <taxon>Mucoromycotina</taxon>
        <taxon>Mucoromycetes</taxon>
        <taxon>Mucorales</taxon>
        <taxon>Phycomycetaceae</taxon>
        <taxon>Phycomyces</taxon>
    </lineage>
</organism>
<evidence type="ECO:0000256" key="2">
    <source>
        <dbReference type="SAM" id="Phobius"/>
    </source>
</evidence>
<keyword evidence="2" id="KW-0812">Transmembrane</keyword>
<keyword evidence="2" id="KW-0472">Membrane</keyword>
<name>A0A162ZAD0_PHYB8</name>
<feature type="region of interest" description="Disordered" evidence="1">
    <location>
        <begin position="58"/>
        <end position="80"/>
    </location>
</feature>
<dbReference type="VEuPathDB" id="FungiDB:PHYBLDRAFT_153502"/>
<feature type="compositionally biased region" description="Polar residues" evidence="1">
    <location>
        <begin position="67"/>
        <end position="80"/>
    </location>
</feature>
<keyword evidence="4" id="KW-1185">Reference proteome</keyword>
<dbReference type="RefSeq" id="XP_018283461.1">
    <property type="nucleotide sequence ID" value="XM_018433168.1"/>
</dbReference>
<sequence>MANYHLSEPPPASPIGLTGTSVPLVSAAISISILQSQLPLIPDRLVLTPNKDEFDSLAPVSIIDPSPRNSDSSSTWQSTF</sequence>
<feature type="transmembrane region" description="Helical" evidence="2">
    <location>
        <begin position="12"/>
        <end position="34"/>
    </location>
</feature>
<dbReference type="GeneID" id="28994074"/>
<evidence type="ECO:0000313" key="4">
    <source>
        <dbReference type="Proteomes" id="UP000077315"/>
    </source>
</evidence>
<dbReference type="InParanoid" id="A0A162ZAD0"/>
<evidence type="ECO:0000313" key="3">
    <source>
        <dbReference type="EMBL" id="OAD65421.1"/>
    </source>
</evidence>
<dbReference type="Proteomes" id="UP000077315">
    <property type="component" value="Unassembled WGS sequence"/>
</dbReference>
<evidence type="ECO:0000256" key="1">
    <source>
        <dbReference type="SAM" id="MobiDB-lite"/>
    </source>
</evidence>
<dbReference type="EMBL" id="KV441028">
    <property type="protein sequence ID" value="OAD65421.1"/>
    <property type="molecule type" value="Genomic_DNA"/>
</dbReference>
<protein>
    <submittedName>
        <fullName evidence="3">Uncharacterized protein</fullName>
    </submittedName>
</protein>
<proteinExistence type="predicted"/>
<keyword evidence="2" id="KW-1133">Transmembrane helix</keyword>
<accession>A0A162ZAD0</accession>